<dbReference type="InterPro" id="IPR013121">
    <property type="entry name" value="Fe_red_NAD-bd_6"/>
</dbReference>
<dbReference type="CDD" id="cd06186">
    <property type="entry name" value="NOX_Duox_like_FAD_NADP"/>
    <property type="match status" value="1"/>
</dbReference>
<keyword evidence="16" id="KW-1185">Reference proteome</keyword>
<dbReference type="OrthoDB" id="17725at2759"/>
<dbReference type="RefSeq" id="XP_016213335.1">
    <property type="nucleotide sequence ID" value="XM_016358716.1"/>
</dbReference>
<feature type="transmembrane region" description="Helical" evidence="13">
    <location>
        <begin position="230"/>
        <end position="247"/>
    </location>
</feature>
<dbReference type="STRING" id="253628.A0A0D1XM31"/>
<feature type="transmembrane region" description="Helical" evidence="13">
    <location>
        <begin position="284"/>
        <end position="304"/>
    </location>
</feature>
<evidence type="ECO:0000256" key="11">
    <source>
        <dbReference type="ARBA" id="ARBA00023136"/>
    </source>
</evidence>
<dbReference type="GO" id="GO:0005886">
    <property type="term" value="C:plasma membrane"/>
    <property type="evidence" value="ECO:0007669"/>
    <property type="project" value="UniProtKB-SubCell"/>
</dbReference>
<dbReference type="Gene3D" id="3.40.50.80">
    <property type="entry name" value="Nucleotide-binding domain of ferredoxin-NADP reductase (FNR) module"/>
    <property type="match status" value="1"/>
</dbReference>
<keyword evidence="7" id="KW-0249">Electron transport</keyword>
<keyword evidence="11 13" id="KW-0472">Membrane</keyword>
<comment type="catalytic activity">
    <reaction evidence="12">
        <text>2 a Fe(II)-siderophore + NADP(+) + H(+) = 2 a Fe(III)-siderophore + NADPH</text>
        <dbReference type="Rhea" id="RHEA:28795"/>
        <dbReference type="Rhea" id="RHEA-COMP:11342"/>
        <dbReference type="Rhea" id="RHEA-COMP:11344"/>
        <dbReference type="ChEBI" id="CHEBI:15378"/>
        <dbReference type="ChEBI" id="CHEBI:29033"/>
        <dbReference type="ChEBI" id="CHEBI:29034"/>
        <dbReference type="ChEBI" id="CHEBI:57783"/>
        <dbReference type="ChEBI" id="CHEBI:58349"/>
        <dbReference type="EC" id="1.16.1.9"/>
    </reaction>
</comment>
<dbReference type="SFLD" id="SFLDG01168">
    <property type="entry name" value="Ferric_reductase_subgroup_(FRE"/>
    <property type="match status" value="1"/>
</dbReference>
<dbReference type="Pfam" id="PF08030">
    <property type="entry name" value="NAD_binding_6"/>
    <property type="match status" value="1"/>
</dbReference>
<keyword evidence="6 13" id="KW-0812">Transmembrane</keyword>
<proteinExistence type="inferred from homology"/>
<dbReference type="InterPro" id="IPR039261">
    <property type="entry name" value="FNR_nucleotide-bd"/>
</dbReference>
<dbReference type="InterPro" id="IPR017938">
    <property type="entry name" value="Riboflavin_synthase-like_b-brl"/>
</dbReference>
<comment type="subcellular location">
    <subcellularLocation>
        <location evidence="1">Cell membrane</location>
        <topology evidence="1">Multi-pass membrane protein</topology>
    </subcellularLocation>
</comment>
<dbReference type="InterPro" id="IPR013112">
    <property type="entry name" value="FAD-bd_8"/>
</dbReference>
<evidence type="ECO:0000256" key="5">
    <source>
        <dbReference type="ARBA" id="ARBA00022475"/>
    </source>
</evidence>
<evidence type="ECO:0000256" key="3">
    <source>
        <dbReference type="ARBA" id="ARBA00012668"/>
    </source>
</evidence>
<sequence length="597" mass="67430">MHGDTGTSVPEWFVNLPLSDPRCRNDSCAAFKQAHTASQKQISWASQFEYGRYTTWFYVGIVGLFVFARLLHVQADRKACSEAVGLKHKLKAAIRFVSYRRISGRVGVYLGLPSIGVLILILVSFIVATAMSFTQRPYYRGSRLYGSPPLGVRAGLMAAALIPLIIALGGKVNLVTMLTGIGHEKLNALHRWVGWIMFFLSTVHAIPFFVQESKEGLLRKKFYAQGSLEFTGTPTYAICFFLVAFSLPSLRRRFYETFAYSHILGAIVFFGLCFWHFANLRDSWYYLYGALAVWLFQLLGRIFWKTSTLKISENWFGGLPTVAYRLSGDMVKLEVFVPEDWMWRPGQHVFLRFPQLNPLDNHPFTIASIPSTQCESEKDSGNVMTFLVRAQSGSTRKLLSWLEKTSEARLSTIVEGPYGTVARRYENWAEEVVLVAGGNGISACLPYLLHLIRAMRKKSCVTRRVRVLWMLRRSEHFTWVSKEVHQALRDAPEGSVCIHLYVTEPKESDPFQGLAGRMTDCAVDSEEQVKGLRKHYAGRPDLHQLLPQSVDTRSTAVIACGPDSLKIDVSNATARLQTKVLHGQASEISLHTEMFDW</sequence>
<dbReference type="InParanoid" id="A0A0D1XM31"/>
<evidence type="ECO:0000313" key="15">
    <source>
        <dbReference type="EMBL" id="KIW03466.1"/>
    </source>
</evidence>
<dbReference type="Pfam" id="PF01794">
    <property type="entry name" value="Ferric_reduct"/>
    <property type="match status" value="1"/>
</dbReference>
<keyword evidence="10" id="KW-0406">Ion transport</keyword>
<keyword evidence="8 13" id="KW-1133">Transmembrane helix</keyword>
<evidence type="ECO:0000256" key="12">
    <source>
        <dbReference type="ARBA" id="ARBA00048483"/>
    </source>
</evidence>
<dbReference type="PANTHER" id="PTHR32361">
    <property type="entry name" value="FERRIC/CUPRIC REDUCTASE TRANSMEMBRANE COMPONENT"/>
    <property type="match status" value="1"/>
</dbReference>
<dbReference type="VEuPathDB" id="FungiDB:PV09_05235"/>
<organism evidence="15 16">
    <name type="scientific">Verruconis gallopava</name>
    <dbReference type="NCBI Taxonomy" id="253628"/>
    <lineage>
        <taxon>Eukaryota</taxon>
        <taxon>Fungi</taxon>
        <taxon>Dikarya</taxon>
        <taxon>Ascomycota</taxon>
        <taxon>Pezizomycotina</taxon>
        <taxon>Dothideomycetes</taxon>
        <taxon>Pleosporomycetidae</taxon>
        <taxon>Venturiales</taxon>
        <taxon>Sympoventuriaceae</taxon>
        <taxon>Verruconis</taxon>
    </lineage>
</organism>
<dbReference type="PANTHER" id="PTHR32361:SF23">
    <property type="entry name" value="FERRIC-CHELATE REDUCTASE"/>
    <property type="match status" value="1"/>
</dbReference>
<dbReference type="Gene3D" id="2.40.30.10">
    <property type="entry name" value="Translation factors"/>
    <property type="match status" value="1"/>
</dbReference>
<evidence type="ECO:0000256" key="6">
    <source>
        <dbReference type="ARBA" id="ARBA00022692"/>
    </source>
</evidence>
<dbReference type="EMBL" id="KN847544">
    <property type="protein sequence ID" value="KIW03466.1"/>
    <property type="molecule type" value="Genomic_DNA"/>
</dbReference>
<keyword evidence="5" id="KW-1003">Cell membrane</keyword>
<gene>
    <name evidence="15" type="ORF">PV09_05235</name>
</gene>
<evidence type="ECO:0000256" key="13">
    <source>
        <dbReference type="SAM" id="Phobius"/>
    </source>
</evidence>
<dbReference type="GO" id="GO:0015677">
    <property type="term" value="P:copper ion import"/>
    <property type="evidence" value="ECO:0007669"/>
    <property type="project" value="TreeGrafter"/>
</dbReference>
<keyword evidence="4" id="KW-0813">Transport</keyword>
<dbReference type="GO" id="GO:0006879">
    <property type="term" value="P:intracellular iron ion homeostasis"/>
    <property type="evidence" value="ECO:0007669"/>
    <property type="project" value="TreeGrafter"/>
</dbReference>
<dbReference type="SUPFAM" id="SSF52343">
    <property type="entry name" value="Ferredoxin reductase-like, C-terminal NADP-linked domain"/>
    <property type="match status" value="1"/>
</dbReference>
<dbReference type="SFLD" id="SFLDS00052">
    <property type="entry name" value="Ferric_Reductase_Domain"/>
    <property type="match status" value="1"/>
</dbReference>
<dbReference type="AlphaFoldDB" id="A0A0D1XM31"/>
<evidence type="ECO:0000313" key="16">
    <source>
        <dbReference type="Proteomes" id="UP000053259"/>
    </source>
</evidence>
<evidence type="ECO:0000256" key="10">
    <source>
        <dbReference type="ARBA" id="ARBA00023065"/>
    </source>
</evidence>
<accession>A0A0D1XM31</accession>
<feature type="domain" description="FAD-binding FR-type" evidence="14">
    <location>
        <begin position="313"/>
        <end position="424"/>
    </location>
</feature>
<evidence type="ECO:0000256" key="2">
    <source>
        <dbReference type="ARBA" id="ARBA00006278"/>
    </source>
</evidence>
<feature type="transmembrane region" description="Helical" evidence="13">
    <location>
        <begin position="154"/>
        <end position="180"/>
    </location>
</feature>
<dbReference type="Proteomes" id="UP000053259">
    <property type="component" value="Unassembled WGS sequence"/>
</dbReference>
<name>A0A0D1XM31_9PEZI</name>
<feature type="transmembrane region" description="Helical" evidence="13">
    <location>
        <begin position="192"/>
        <end position="210"/>
    </location>
</feature>
<dbReference type="HOGENOM" id="CLU_010365_7_2_1"/>
<feature type="transmembrane region" description="Helical" evidence="13">
    <location>
        <begin position="108"/>
        <end position="134"/>
    </location>
</feature>
<dbReference type="InterPro" id="IPR051410">
    <property type="entry name" value="Ferric/Cupric_Reductase"/>
</dbReference>
<keyword evidence="9" id="KW-0560">Oxidoreductase</keyword>
<dbReference type="GeneID" id="27313208"/>
<evidence type="ECO:0000256" key="1">
    <source>
        <dbReference type="ARBA" id="ARBA00004651"/>
    </source>
</evidence>
<dbReference type="GO" id="GO:0006826">
    <property type="term" value="P:iron ion transport"/>
    <property type="evidence" value="ECO:0007669"/>
    <property type="project" value="TreeGrafter"/>
</dbReference>
<dbReference type="GO" id="GO:0052851">
    <property type="term" value="F:ferric-chelate reductase (NADPH) activity"/>
    <property type="evidence" value="ECO:0007669"/>
    <property type="project" value="UniProtKB-EC"/>
</dbReference>
<dbReference type="PROSITE" id="PS51384">
    <property type="entry name" value="FAD_FR"/>
    <property type="match status" value="1"/>
</dbReference>
<dbReference type="InterPro" id="IPR013130">
    <property type="entry name" value="Fe3_Rdtase_TM_dom"/>
</dbReference>
<comment type="similarity">
    <text evidence="2">Belongs to the ferric reductase (FRE) family.</text>
</comment>
<protein>
    <recommendedName>
        <fullName evidence="3">ferric-chelate reductase (NADPH)</fullName>
        <ecNumber evidence="3">1.16.1.9</ecNumber>
    </recommendedName>
</protein>
<evidence type="ECO:0000256" key="7">
    <source>
        <dbReference type="ARBA" id="ARBA00022982"/>
    </source>
</evidence>
<evidence type="ECO:0000256" key="9">
    <source>
        <dbReference type="ARBA" id="ARBA00023002"/>
    </source>
</evidence>
<dbReference type="InterPro" id="IPR017927">
    <property type="entry name" value="FAD-bd_FR_type"/>
</dbReference>
<feature type="transmembrane region" description="Helical" evidence="13">
    <location>
        <begin position="259"/>
        <end position="278"/>
    </location>
</feature>
<evidence type="ECO:0000256" key="8">
    <source>
        <dbReference type="ARBA" id="ARBA00022989"/>
    </source>
</evidence>
<evidence type="ECO:0000259" key="14">
    <source>
        <dbReference type="PROSITE" id="PS51384"/>
    </source>
</evidence>
<reference evidence="15 16" key="1">
    <citation type="submission" date="2015-01" db="EMBL/GenBank/DDBJ databases">
        <title>The Genome Sequence of Ochroconis gallopava CBS43764.</title>
        <authorList>
            <consortium name="The Broad Institute Genomics Platform"/>
            <person name="Cuomo C."/>
            <person name="de Hoog S."/>
            <person name="Gorbushina A."/>
            <person name="Stielow B."/>
            <person name="Teixiera M."/>
            <person name="Abouelleil A."/>
            <person name="Chapman S.B."/>
            <person name="Priest M."/>
            <person name="Young S.K."/>
            <person name="Wortman J."/>
            <person name="Nusbaum C."/>
            <person name="Birren B."/>
        </authorList>
    </citation>
    <scope>NUCLEOTIDE SEQUENCE [LARGE SCALE GENOMIC DNA]</scope>
    <source>
        <strain evidence="15 16">CBS 43764</strain>
    </source>
</reference>
<feature type="transmembrane region" description="Helical" evidence="13">
    <location>
        <begin position="53"/>
        <end position="71"/>
    </location>
</feature>
<dbReference type="SUPFAM" id="SSF63380">
    <property type="entry name" value="Riboflavin synthase domain-like"/>
    <property type="match status" value="1"/>
</dbReference>
<dbReference type="EC" id="1.16.1.9" evidence="3"/>
<evidence type="ECO:0000256" key="4">
    <source>
        <dbReference type="ARBA" id="ARBA00022448"/>
    </source>
</evidence>
<dbReference type="Pfam" id="PF08022">
    <property type="entry name" value="FAD_binding_8"/>
    <property type="match status" value="1"/>
</dbReference>